<comment type="caution">
    <text evidence="1">The sequence shown here is derived from an EMBL/GenBank/DDBJ whole genome shotgun (WGS) entry which is preliminary data.</text>
</comment>
<organism evidence="1 2">
    <name type="scientific">Microthlaspi erraticum</name>
    <dbReference type="NCBI Taxonomy" id="1685480"/>
    <lineage>
        <taxon>Eukaryota</taxon>
        <taxon>Viridiplantae</taxon>
        <taxon>Streptophyta</taxon>
        <taxon>Embryophyta</taxon>
        <taxon>Tracheophyta</taxon>
        <taxon>Spermatophyta</taxon>
        <taxon>Magnoliopsida</taxon>
        <taxon>eudicotyledons</taxon>
        <taxon>Gunneridae</taxon>
        <taxon>Pentapetalae</taxon>
        <taxon>rosids</taxon>
        <taxon>malvids</taxon>
        <taxon>Brassicales</taxon>
        <taxon>Brassicaceae</taxon>
        <taxon>Coluteocarpeae</taxon>
        <taxon>Microthlaspi</taxon>
    </lineage>
</organism>
<reference evidence="1" key="1">
    <citation type="submission" date="2020-01" db="EMBL/GenBank/DDBJ databases">
        <authorList>
            <person name="Mishra B."/>
        </authorList>
    </citation>
    <scope>NUCLEOTIDE SEQUENCE [LARGE SCALE GENOMIC DNA]</scope>
</reference>
<accession>A0A6D2K9V1</accession>
<evidence type="ECO:0000313" key="1">
    <source>
        <dbReference type="EMBL" id="CAA7051115.1"/>
    </source>
</evidence>
<name>A0A6D2K9V1_9BRAS</name>
<dbReference type="EMBL" id="CACVBM020001464">
    <property type="protein sequence ID" value="CAA7051115.1"/>
    <property type="molecule type" value="Genomic_DNA"/>
</dbReference>
<keyword evidence="2" id="KW-1185">Reference proteome</keyword>
<sequence>MIDSIELEFDSIELPIELVVRAQLLSSGGGFMSFGPAVQKIRRYWLDSTHQLDRPVSNSIELLFQESKSNPKNVASL</sequence>
<gene>
    <name evidence="1" type="ORF">MERR_LOCUS38350</name>
</gene>
<dbReference type="Proteomes" id="UP000467841">
    <property type="component" value="Unassembled WGS sequence"/>
</dbReference>
<dbReference type="AlphaFoldDB" id="A0A6D2K9V1"/>
<protein>
    <submittedName>
        <fullName evidence="1">Uncharacterized protein</fullName>
    </submittedName>
</protein>
<evidence type="ECO:0000313" key="2">
    <source>
        <dbReference type="Proteomes" id="UP000467841"/>
    </source>
</evidence>
<proteinExistence type="predicted"/>